<sequence>MKKILLCLIMVLMVVGCSSSGDGNTTEKKESKKKDETSTVEKEPVNVSVKMSFAGDCTLGNYAGQSYSGSFNQEYANQGNDTTYFLRNVKSVFEQDDLTIVNLEGPLTTATSHAEKQFAFSGPYEYANILTSGSVEMVSLANNHSEDYFAQGMSDTKNILDEKGIGYFGYETSCVKEVNGIKIGFLGYRSMSVSMNNEQGRATIKAAIEDLKNNQGANAVVVFYHWGIERDYSANDDQRELAKFSIDSGADLVVGSHPHVIQGVEEYNGKQIVYSLGNFCFGGNKNPSDTDSMIYSITMNFTDGKFTSETHEIIPCSITTSSSRNNYQPTILEGDEKQRVLDKIQQYSY</sequence>
<dbReference type="CDD" id="cd07381">
    <property type="entry name" value="MPP_CapA"/>
    <property type="match status" value="1"/>
</dbReference>
<dbReference type="SUPFAM" id="SSF56300">
    <property type="entry name" value="Metallo-dependent phosphatases"/>
    <property type="match status" value="1"/>
</dbReference>
<comment type="caution">
    <text evidence="5">The sequence shown here is derived from an EMBL/GenBank/DDBJ whole genome shotgun (WGS) entry which is preliminary data.</text>
</comment>
<evidence type="ECO:0000256" key="2">
    <source>
        <dbReference type="SAM" id="MobiDB-lite"/>
    </source>
</evidence>
<dbReference type="InterPro" id="IPR052169">
    <property type="entry name" value="CW_Biosynth-Accessory"/>
</dbReference>
<dbReference type="EMBL" id="DXET01000175">
    <property type="protein sequence ID" value="HIX81899.1"/>
    <property type="molecule type" value="Genomic_DNA"/>
</dbReference>
<dbReference type="InterPro" id="IPR019079">
    <property type="entry name" value="Capsule_synth_CapA"/>
</dbReference>
<evidence type="ECO:0000313" key="6">
    <source>
        <dbReference type="Proteomes" id="UP000886724"/>
    </source>
</evidence>
<proteinExistence type="inferred from homology"/>
<reference evidence="5" key="2">
    <citation type="submission" date="2021-04" db="EMBL/GenBank/DDBJ databases">
        <authorList>
            <person name="Gilroy R."/>
        </authorList>
    </citation>
    <scope>NUCLEOTIDE SEQUENCE</scope>
    <source>
        <strain evidence="5">ChiGjej1B1-14440</strain>
    </source>
</reference>
<dbReference type="PANTHER" id="PTHR33393:SF13">
    <property type="entry name" value="PGA BIOSYNTHESIS PROTEIN CAPA"/>
    <property type="match status" value="1"/>
</dbReference>
<dbReference type="InterPro" id="IPR029052">
    <property type="entry name" value="Metallo-depent_PP-like"/>
</dbReference>
<reference evidence="5" key="1">
    <citation type="journal article" date="2021" name="PeerJ">
        <title>Extensive microbial diversity within the chicken gut microbiome revealed by metagenomics and culture.</title>
        <authorList>
            <person name="Gilroy R."/>
            <person name="Ravi A."/>
            <person name="Getino M."/>
            <person name="Pursley I."/>
            <person name="Horton D.L."/>
            <person name="Alikhan N.F."/>
            <person name="Baker D."/>
            <person name="Gharbi K."/>
            <person name="Hall N."/>
            <person name="Watson M."/>
            <person name="Adriaenssens E.M."/>
            <person name="Foster-Nyarko E."/>
            <person name="Jarju S."/>
            <person name="Secka A."/>
            <person name="Antonio M."/>
            <person name="Oren A."/>
            <person name="Chaudhuri R.R."/>
            <person name="La Ragione R."/>
            <person name="Hildebrand F."/>
            <person name="Pallen M.J."/>
        </authorList>
    </citation>
    <scope>NUCLEOTIDE SEQUENCE</scope>
    <source>
        <strain evidence="5">ChiGjej1B1-14440</strain>
    </source>
</reference>
<evidence type="ECO:0000313" key="5">
    <source>
        <dbReference type="EMBL" id="HIX81899.1"/>
    </source>
</evidence>
<dbReference type="SMART" id="SM00854">
    <property type="entry name" value="PGA_cap"/>
    <property type="match status" value="1"/>
</dbReference>
<feature type="signal peptide" evidence="3">
    <location>
        <begin position="1"/>
        <end position="20"/>
    </location>
</feature>
<dbReference type="PANTHER" id="PTHR33393">
    <property type="entry name" value="POLYGLUTAMINE SYNTHESIS ACCESSORY PROTEIN RV0574C-RELATED"/>
    <property type="match status" value="1"/>
</dbReference>
<name>A0A9D2BNN5_9FIRM</name>
<evidence type="ECO:0000256" key="1">
    <source>
        <dbReference type="ARBA" id="ARBA00005662"/>
    </source>
</evidence>
<dbReference type="AlphaFoldDB" id="A0A9D2BNN5"/>
<dbReference type="Proteomes" id="UP000886724">
    <property type="component" value="Unassembled WGS sequence"/>
</dbReference>
<feature type="chain" id="PRO_5039313493" evidence="3">
    <location>
        <begin position="21"/>
        <end position="349"/>
    </location>
</feature>
<feature type="domain" description="Capsule synthesis protein CapA" evidence="4">
    <location>
        <begin position="50"/>
        <end position="283"/>
    </location>
</feature>
<dbReference type="Pfam" id="PF09587">
    <property type="entry name" value="PGA_cap"/>
    <property type="match status" value="1"/>
</dbReference>
<comment type="similarity">
    <text evidence="1">Belongs to the CapA family.</text>
</comment>
<dbReference type="PROSITE" id="PS51257">
    <property type="entry name" value="PROKAR_LIPOPROTEIN"/>
    <property type="match status" value="1"/>
</dbReference>
<protein>
    <submittedName>
        <fullName evidence="5">CapA family protein</fullName>
    </submittedName>
</protein>
<feature type="compositionally biased region" description="Basic and acidic residues" evidence="2">
    <location>
        <begin position="25"/>
        <end position="41"/>
    </location>
</feature>
<feature type="region of interest" description="Disordered" evidence="2">
    <location>
        <begin position="19"/>
        <end position="41"/>
    </location>
</feature>
<organism evidence="5 6">
    <name type="scientific">Candidatus Erysipelatoclostridium merdavium</name>
    <dbReference type="NCBI Taxonomy" id="2838566"/>
    <lineage>
        <taxon>Bacteria</taxon>
        <taxon>Bacillati</taxon>
        <taxon>Bacillota</taxon>
        <taxon>Erysipelotrichia</taxon>
        <taxon>Erysipelotrichales</taxon>
        <taxon>Erysipelotrichales incertae sedis</taxon>
    </lineage>
</organism>
<evidence type="ECO:0000256" key="3">
    <source>
        <dbReference type="SAM" id="SignalP"/>
    </source>
</evidence>
<keyword evidence="3" id="KW-0732">Signal</keyword>
<evidence type="ECO:0000259" key="4">
    <source>
        <dbReference type="SMART" id="SM00854"/>
    </source>
</evidence>
<accession>A0A9D2BNN5</accession>
<dbReference type="Gene3D" id="3.60.21.10">
    <property type="match status" value="1"/>
</dbReference>
<gene>
    <name evidence="5" type="ORF">H9980_08025</name>
</gene>